<dbReference type="PANTHER" id="PTHR42914">
    <property type="entry name" value="7-CYANO-7-DEAZAGUANINE SYNTHASE"/>
    <property type="match status" value="1"/>
</dbReference>
<feature type="signal peptide" evidence="12">
    <location>
        <begin position="1"/>
        <end position="20"/>
    </location>
</feature>
<dbReference type="GO" id="GO:0008616">
    <property type="term" value="P:tRNA queuosine(34) biosynthetic process"/>
    <property type="evidence" value="ECO:0007669"/>
    <property type="project" value="UniProtKB-UniRule"/>
</dbReference>
<evidence type="ECO:0000256" key="6">
    <source>
        <dbReference type="ARBA" id="ARBA00022833"/>
    </source>
</evidence>
<evidence type="ECO:0000313" key="14">
    <source>
        <dbReference type="Proteomes" id="UP000605253"/>
    </source>
</evidence>
<proteinExistence type="inferred from homology"/>
<comment type="caution">
    <text evidence="13">The sequence shown here is derived from an EMBL/GenBank/DDBJ whole genome shotgun (WGS) entry which is preliminary data.</text>
</comment>
<keyword evidence="6 11" id="KW-0862">Zinc</keyword>
<comment type="similarity">
    <text evidence="8 11">Belongs to the QueC family.</text>
</comment>
<evidence type="ECO:0000256" key="10">
    <source>
        <dbReference type="ARBA" id="ARBA00047890"/>
    </source>
</evidence>
<feature type="binding site" evidence="11">
    <location>
        <begin position="9"/>
        <end position="19"/>
    </location>
    <ligand>
        <name>ATP</name>
        <dbReference type="ChEBI" id="CHEBI:30616"/>
    </ligand>
</feature>
<dbReference type="NCBIfam" id="TIGR00364">
    <property type="entry name" value="7-cyano-7-deazaguanine synthase QueC"/>
    <property type="match status" value="1"/>
</dbReference>
<organism evidence="13 14">
    <name type="scientific">Marinicella pacifica</name>
    <dbReference type="NCBI Taxonomy" id="1171543"/>
    <lineage>
        <taxon>Bacteria</taxon>
        <taxon>Pseudomonadati</taxon>
        <taxon>Pseudomonadota</taxon>
        <taxon>Gammaproteobacteria</taxon>
        <taxon>Lysobacterales</taxon>
        <taxon>Marinicellaceae</taxon>
        <taxon>Marinicella</taxon>
    </lineage>
</organism>
<dbReference type="AlphaFoldDB" id="A0A917CK96"/>
<dbReference type="CDD" id="cd01995">
    <property type="entry name" value="QueC-like"/>
    <property type="match status" value="1"/>
</dbReference>
<dbReference type="Pfam" id="PF06508">
    <property type="entry name" value="QueC"/>
    <property type="match status" value="1"/>
</dbReference>
<feature type="binding site" evidence="11">
    <location>
        <position position="204"/>
    </location>
    <ligand>
        <name>Zn(2+)</name>
        <dbReference type="ChEBI" id="CHEBI:29105"/>
    </ligand>
</feature>
<evidence type="ECO:0000256" key="11">
    <source>
        <dbReference type="HAMAP-Rule" id="MF_01633"/>
    </source>
</evidence>
<feature type="chain" id="PRO_5038115858" description="7-cyano-7-deazaguanine synthase" evidence="12">
    <location>
        <begin position="21"/>
        <end position="226"/>
    </location>
</feature>
<evidence type="ECO:0000256" key="8">
    <source>
        <dbReference type="ARBA" id="ARBA00037993"/>
    </source>
</evidence>
<reference evidence="13" key="1">
    <citation type="journal article" date="2014" name="Int. J. Syst. Evol. Microbiol.">
        <title>Complete genome sequence of Corynebacterium casei LMG S-19264T (=DSM 44701T), isolated from a smear-ripened cheese.</title>
        <authorList>
            <consortium name="US DOE Joint Genome Institute (JGI-PGF)"/>
            <person name="Walter F."/>
            <person name="Albersmeier A."/>
            <person name="Kalinowski J."/>
            <person name="Ruckert C."/>
        </authorList>
    </citation>
    <scope>NUCLEOTIDE SEQUENCE</scope>
    <source>
        <strain evidence="13">CGMCC 1.12181</strain>
    </source>
</reference>
<dbReference type="GO" id="GO:0005524">
    <property type="term" value="F:ATP binding"/>
    <property type="evidence" value="ECO:0007669"/>
    <property type="project" value="UniProtKB-UniRule"/>
</dbReference>
<evidence type="ECO:0000256" key="7">
    <source>
        <dbReference type="ARBA" id="ARBA00022840"/>
    </source>
</evidence>
<dbReference type="PIRSF" id="PIRSF006293">
    <property type="entry name" value="ExsB"/>
    <property type="match status" value="1"/>
</dbReference>
<dbReference type="PANTHER" id="PTHR42914:SF1">
    <property type="entry name" value="7-CYANO-7-DEAZAGUANINE SYNTHASE"/>
    <property type="match status" value="1"/>
</dbReference>
<feature type="binding site" evidence="11">
    <location>
        <position position="201"/>
    </location>
    <ligand>
        <name>Zn(2+)</name>
        <dbReference type="ChEBI" id="CHEBI:29105"/>
    </ligand>
</feature>
<keyword evidence="2 11" id="KW-0436">Ligase</keyword>
<feature type="binding site" evidence="11">
    <location>
        <position position="191"/>
    </location>
    <ligand>
        <name>Zn(2+)</name>
        <dbReference type="ChEBI" id="CHEBI:29105"/>
    </ligand>
</feature>
<dbReference type="SUPFAM" id="SSF52402">
    <property type="entry name" value="Adenine nucleotide alpha hydrolases-like"/>
    <property type="match status" value="1"/>
</dbReference>
<dbReference type="Gene3D" id="3.40.50.620">
    <property type="entry name" value="HUPs"/>
    <property type="match status" value="1"/>
</dbReference>
<comment type="function">
    <text evidence="11">Catalyzes the ATP-dependent conversion of 7-carboxy-7-deazaguanine (CDG) to 7-cyano-7-deazaguanine (preQ(0)).</text>
</comment>
<dbReference type="HAMAP" id="MF_01633">
    <property type="entry name" value="QueC"/>
    <property type="match status" value="1"/>
</dbReference>
<keyword evidence="12" id="KW-0732">Signal</keyword>
<evidence type="ECO:0000256" key="9">
    <source>
        <dbReference type="ARBA" id="ARBA00039149"/>
    </source>
</evidence>
<keyword evidence="7 11" id="KW-0067">ATP-binding</keyword>
<evidence type="ECO:0000256" key="2">
    <source>
        <dbReference type="ARBA" id="ARBA00022598"/>
    </source>
</evidence>
<keyword evidence="14" id="KW-1185">Reference proteome</keyword>
<comment type="catalytic activity">
    <reaction evidence="10 11">
        <text>7-carboxy-7-carbaguanine + NH4(+) + 2 ATP = 7-cyano-7-carbaguanine + 2 AMP + 2 diphosphate + 2 H(+)</text>
        <dbReference type="Rhea" id="RHEA:27982"/>
        <dbReference type="ChEBI" id="CHEBI:15378"/>
        <dbReference type="ChEBI" id="CHEBI:28938"/>
        <dbReference type="ChEBI" id="CHEBI:30616"/>
        <dbReference type="ChEBI" id="CHEBI:33019"/>
        <dbReference type="ChEBI" id="CHEBI:45075"/>
        <dbReference type="ChEBI" id="CHEBI:61036"/>
        <dbReference type="ChEBI" id="CHEBI:456215"/>
        <dbReference type="EC" id="6.3.4.20"/>
    </reaction>
</comment>
<reference evidence="13" key="2">
    <citation type="submission" date="2020-09" db="EMBL/GenBank/DDBJ databases">
        <authorList>
            <person name="Sun Q."/>
            <person name="Zhou Y."/>
        </authorList>
    </citation>
    <scope>NUCLEOTIDE SEQUENCE</scope>
    <source>
        <strain evidence="13">CGMCC 1.12181</strain>
    </source>
</reference>
<feature type="binding site" evidence="11">
    <location>
        <position position="207"/>
    </location>
    <ligand>
        <name>Zn(2+)</name>
        <dbReference type="ChEBI" id="CHEBI:29105"/>
    </ligand>
</feature>
<dbReference type="GO" id="GO:0016879">
    <property type="term" value="F:ligase activity, forming carbon-nitrogen bonds"/>
    <property type="evidence" value="ECO:0007669"/>
    <property type="project" value="UniProtKB-UniRule"/>
</dbReference>
<dbReference type="RefSeq" id="WP_188364283.1">
    <property type="nucleotide sequence ID" value="NZ_BAABJF010000032.1"/>
</dbReference>
<keyword evidence="5 11" id="KW-0671">Queuosine biosynthesis</keyword>
<keyword evidence="4 11" id="KW-0547">Nucleotide-binding</keyword>
<dbReference type="InterPro" id="IPR018317">
    <property type="entry name" value="QueC"/>
</dbReference>
<dbReference type="InterPro" id="IPR014729">
    <property type="entry name" value="Rossmann-like_a/b/a_fold"/>
</dbReference>
<dbReference type="EMBL" id="BMEO01000002">
    <property type="protein sequence ID" value="GGF88372.1"/>
    <property type="molecule type" value="Genomic_DNA"/>
</dbReference>
<evidence type="ECO:0000256" key="12">
    <source>
        <dbReference type="SAM" id="SignalP"/>
    </source>
</evidence>
<comment type="cofactor">
    <cofactor evidence="11">
        <name>Zn(2+)</name>
        <dbReference type="ChEBI" id="CHEBI:29105"/>
    </cofactor>
    <text evidence="11">Binds 1 zinc ion per subunit.</text>
</comment>
<sequence length="226" mass="24160">MTQKAVILLSGGLDSATALAAARADGFECHTLAVDYGQRHRSELNASQKVSKAGGAKTHKEIKMDLAAFGGSSLTDDSLAVSDYDAQSTQVPLTYVPARNTIFLSIALAFAEVVGAQALYIGVTAVDYSGYPDCRQEFIDAFERLANLGTVAAVEEGRLLKVKTPLIDLSKAEIIQLGTKLGVDYALTVSCYQADDQGRACGRCDSCHHRKMGFKEAGLSDPTRYQ</sequence>
<evidence type="ECO:0000256" key="1">
    <source>
        <dbReference type="ARBA" id="ARBA00005061"/>
    </source>
</evidence>
<evidence type="ECO:0000256" key="4">
    <source>
        <dbReference type="ARBA" id="ARBA00022741"/>
    </source>
</evidence>
<comment type="pathway">
    <text evidence="1 11">Purine metabolism; 7-cyano-7-deazaguanine biosynthesis.</text>
</comment>
<gene>
    <name evidence="11 13" type="primary">queC</name>
    <name evidence="13" type="ORF">GCM10011365_06940</name>
</gene>
<accession>A0A917CK96</accession>
<keyword evidence="3 11" id="KW-0479">Metal-binding</keyword>
<dbReference type="EC" id="6.3.4.20" evidence="9 11"/>
<evidence type="ECO:0000313" key="13">
    <source>
        <dbReference type="EMBL" id="GGF88372.1"/>
    </source>
</evidence>
<evidence type="ECO:0000256" key="3">
    <source>
        <dbReference type="ARBA" id="ARBA00022723"/>
    </source>
</evidence>
<dbReference type="GO" id="GO:0008270">
    <property type="term" value="F:zinc ion binding"/>
    <property type="evidence" value="ECO:0007669"/>
    <property type="project" value="UniProtKB-UniRule"/>
</dbReference>
<name>A0A917CK96_9GAMM</name>
<dbReference type="Proteomes" id="UP000605253">
    <property type="component" value="Unassembled WGS sequence"/>
</dbReference>
<evidence type="ECO:0000256" key="5">
    <source>
        <dbReference type="ARBA" id="ARBA00022785"/>
    </source>
</evidence>
<protein>
    <recommendedName>
        <fullName evidence="9 11">7-cyano-7-deazaguanine synthase</fullName>
        <ecNumber evidence="9 11">6.3.4.20</ecNumber>
    </recommendedName>
    <alternativeName>
        <fullName evidence="11">7-cyano-7-carbaguanine synthase</fullName>
    </alternativeName>
    <alternativeName>
        <fullName evidence="11">PreQ(0) synthase</fullName>
    </alternativeName>
    <alternativeName>
        <fullName evidence="11">Queuosine biosynthesis protein QueC</fullName>
    </alternativeName>
</protein>